<name>A0A218XE26_PUNGR</name>
<dbReference type="PANTHER" id="PTHR47926:SF485">
    <property type="entry name" value="REPEAT-LIKE SUPERFAMILY PROTEIN, PUTATIVE-RELATED"/>
    <property type="match status" value="1"/>
</dbReference>
<proteinExistence type="predicted"/>
<dbReference type="InterPro" id="IPR002885">
    <property type="entry name" value="PPR_rpt"/>
</dbReference>
<dbReference type="Gene3D" id="1.25.40.10">
    <property type="entry name" value="Tetratricopeptide repeat domain"/>
    <property type="match status" value="1"/>
</dbReference>
<gene>
    <name evidence="3" type="ORF">CDL15_Pgr011875</name>
</gene>
<accession>A0A218XE26</accession>
<dbReference type="GO" id="GO:0003723">
    <property type="term" value="F:RNA binding"/>
    <property type="evidence" value="ECO:0007669"/>
    <property type="project" value="InterPro"/>
</dbReference>
<dbReference type="AlphaFoldDB" id="A0A218XE26"/>
<evidence type="ECO:0008006" key="5">
    <source>
        <dbReference type="Google" id="ProtNLM"/>
    </source>
</evidence>
<dbReference type="NCBIfam" id="TIGR00756">
    <property type="entry name" value="PPR"/>
    <property type="match status" value="1"/>
</dbReference>
<dbReference type="InterPro" id="IPR011990">
    <property type="entry name" value="TPR-like_helical_dom_sf"/>
</dbReference>
<sequence length="132" mass="14895">MYTKWGALEPAKGVFYGMMERNSMVMGYGNHGRAEEALKLFSMMEKRGPMPTILLLSAFSICLCPCCSEAMRSIKLAPTDIEPYMLLSNIYAEERNWDGVESIRMMMMKEKDLQKDAGASVIHTEFANSECS</sequence>
<dbReference type="Pfam" id="PF01535">
    <property type="entry name" value="PPR"/>
    <property type="match status" value="1"/>
</dbReference>
<evidence type="ECO:0000313" key="4">
    <source>
        <dbReference type="Proteomes" id="UP000197138"/>
    </source>
</evidence>
<comment type="caution">
    <text evidence="3">The sequence shown here is derived from an EMBL/GenBank/DDBJ whole genome shotgun (WGS) entry which is preliminary data.</text>
</comment>
<dbReference type="Pfam" id="PF20431">
    <property type="entry name" value="E_motif"/>
    <property type="match status" value="1"/>
</dbReference>
<protein>
    <recommendedName>
        <fullName evidence="5">Pentatricopeptide repeat-containing protein</fullName>
    </recommendedName>
</protein>
<dbReference type="InterPro" id="IPR046960">
    <property type="entry name" value="PPR_At4g14850-like_plant"/>
</dbReference>
<dbReference type="PANTHER" id="PTHR47926">
    <property type="entry name" value="PENTATRICOPEPTIDE REPEAT-CONTAINING PROTEIN"/>
    <property type="match status" value="1"/>
</dbReference>
<feature type="repeat" description="PPR" evidence="2">
    <location>
        <begin position="17"/>
        <end position="51"/>
    </location>
</feature>
<evidence type="ECO:0000313" key="3">
    <source>
        <dbReference type="EMBL" id="OWM83193.1"/>
    </source>
</evidence>
<evidence type="ECO:0000256" key="2">
    <source>
        <dbReference type="PROSITE-ProRule" id="PRU00708"/>
    </source>
</evidence>
<dbReference type="GO" id="GO:0009451">
    <property type="term" value="P:RNA modification"/>
    <property type="evidence" value="ECO:0007669"/>
    <property type="project" value="InterPro"/>
</dbReference>
<evidence type="ECO:0000256" key="1">
    <source>
        <dbReference type="ARBA" id="ARBA00022737"/>
    </source>
</evidence>
<keyword evidence="1" id="KW-0677">Repeat</keyword>
<reference evidence="4" key="1">
    <citation type="journal article" date="2017" name="Plant J.">
        <title>The pomegranate (Punica granatum L.) genome and the genomics of punicalagin biosynthesis.</title>
        <authorList>
            <person name="Qin G."/>
            <person name="Xu C."/>
            <person name="Ming R."/>
            <person name="Tang H."/>
            <person name="Guyot R."/>
            <person name="Kramer E.M."/>
            <person name="Hu Y."/>
            <person name="Yi X."/>
            <person name="Qi Y."/>
            <person name="Xu X."/>
            <person name="Gao Z."/>
            <person name="Pan H."/>
            <person name="Jian J."/>
            <person name="Tian Y."/>
            <person name="Yue Z."/>
            <person name="Xu Y."/>
        </authorList>
    </citation>
    <scope>NUCLEOTIDE SEQUENCE [LARGE SCALE GENOMIC DNA]</scope>
    <source>
        <strain evidence="4">cv. Dabenzi</strain>
    </source>
</reference>
<dbReference type="EMBL" id="MTKT01001935">
    <property type="protein sequence ID" value="OWM83193.1"/>
    <property type="molecule type" value="Genomic_DNA"/>
</dbReference>
<organism evidence="3 4">
    <name type="scientific">Punica granatum</name>
    <name type="common">Pomegranate</name>
    <dbReference type="NCBI Taxonomy" id="22663"/>
    <lineage>
        <taxon>Eukaryota</taxon>
        <taxon>Viridiplantae</taxon>
        <taxon>Streptophyta</taxon>
        <taxon>Embryophyta</taxon>
        <taxon>Tracheophyta</taxon>
        <taxon>Spermatophyta</taxon>
        <taxon>Magnoliopsida</taxon>
        <taxon>eudicotyledons</taxon>
        <taxon>Gunneridae</taxon>
        <taxon>Pentapetalae</taxon>
        <taxon>rosids</taxon>
        <taxon>malvids</taxon>
        <taxon>Myrtales</taxon>
        <taxon>Lythraceae</taxon>
        <taxon>Punica</taxon>
    </lineage>
</organism>
<dbReference type="Proteomes" id="UP000197138">
    <property type="component" value="Unassembled WGS sequence"/>
</dbReference>
<dbReference type="InterPro" id="IPR046848">
    <property type="entry name" value="E_motif"/>
</dbReference>
<dbReference type="PROSITE" id="PS51375">
    <property type="entry name" value="PPR"/>
    <property type="match status" value="1"/>
</dbReference>